<dbReference type="Pfam" id="PF12480">
    <property type="entry name" value="GARIL_Rab2_bd"/>
    <property type="match status" value="1"/>
</dbReference>
<evidence type="ECO:0000256" key="2">
    <source>
        <dbReference type="SAM" id="MobiDB-lite"/>
    </source>
</evidence>
<dbReference type="GeneTree" id="ENSGT00530000063735"/>
<dbReference type="InterPro" id="IPR046432">
    <property type="entry name" value="TASOR"/>
</dbReference>
<feature type="compositionally biased region" description="Low complexity" evidence="2">
    <location>
        <begin position="1427"/>
        <end position="1447"/>
    </location>
</feature>
<evidence type="ECO:0000256" key="1">
    <source>
        <dbReference type="ARBA" id="ARBA00008058"/>
    </source>
</evidence>
<reference evidence="7" key="1">
    <citation type="submission" date="2025-08" db="UniProtKB">
        <authorList>
            <consortium name="Ensembl"/>
        </authorList>
    </citation>
    <scope>IDENTIFICATION</scope>
</reference>
<dbReference type="Proteomes" id="UP000694425">
    <property type="component" value="Unplaced"/>
</dbReference>
<feature type="region of interest" description="Disordered" evidence="2">
    <location>
        <begin position="1996"/>
        <end position="2100"/>
    </location>
</feature>
<feature type="compositionally biased region" description="Low complexity" evidence="2">
    <location>
        <begin position="2231"/>
        <end position="2246"/>
    </location>
</feature>
<dbReference type="PANTHER" id="PTHR16207">
    <property type="entry name" value="SET DOMAIN-CONTAINING PROTEIN"/>
    <property type="match status" value="1"/>
</dbReference>
<name>A0A8C7AR94_NEOVI</name>
<feature type="domain" description="TASOR alpha/beta" evidence="5">
    <location>
        <begin position="2382"/>
        <end position="2476"/>
    </location>
</feature>
<feature type="compositionally biased region" description="Low complexity" evidence="2">
    <location>
        <begin position="836"/>
        <end position="845"/>
    </location>
</feature>
<evidence type="ECO:0000259" key="5">
    <source>
        <dbReference type="Pfam" id="PF23314"/>
    </source>
</evidence>
<dbReference type="GO" id="GO:0045814">
    <property type="term" value="P:negative regulation of gene expression, epigenetic"/>
    <property type="evidence" value="ECO:0007669"/>
    <property type="project" value="InterPro"/>
</dbReference>
<dbReference type="InterPro" id="IPR022168">
    <property type="entry name" value="GARIL-like_Rab2B-bd"/>
</dbReference>
<feature type="domain" description="TASOR PIN" evidence="6">
    <location>
        <begin position="2480"/>
        <end position="2619"/>
    </location>
</feature>
<dbReference type="GO" id="GO:0005829">
    <property type="term" value="C:cytosol"/>
    <property type="evidence" value="ECO:0007669"/>
    <property type="project" value="Ensembl"/>
</dbReference>
<feature type="domain" description="Golgi associated RAB2 interactor protein-like Rab2B-binding" evidence="3">
    <location>
        <begin position="309"/>
        <end position="379"/>
    </location>
</feature>
<feature type="domain" description="TASOR pseudo-PARP" evidence="4">
    <location>
        <begin position="768"/>
        <end position="922"/>
    </location>
</feature>
<feature type="compositionally biased region" description="Polar residues" evidence="2">
    <location>
        <begin position="706"/>
        <end position="730"/>
    </location>
</feature>
<feature type="compositionally biased region" description="Basic and acidic residues" evidence="2">
    <location>
        <begin position="786"/>
        <end position="802"/>
    </location>
</feature>
<comment type="similarity">
    <text evidence="1">Belongs to the TASOR family.</text>
</comment>
<dbReference type="Ensembl" id="ENSNVIT00000014583.1">
    <property type="protein sequence ID" value="ENSNVIP00000012412.1"/>
    <property type="gene ID" value="ENSNVIG00000009777.1"/>
</dbReference>
<accession>A0A8C7AR94</accession>
<dbReference type="InterPro" id="IPR056242">
    <property type="entry name" value="PIN_TASOR"/>
</dbReference>
<dbReference type="Pfam" id="PF24630">
    <property type="entry name" value="PIN_TASOR"/>
    <property type="match status" value="1"/>
</dbReference>
<feature type="domain" description="TASOR pseudo-PARP" evidence="4">
    <location>
        <begin position="1075"/>
        <end position="1214"/>
    </location>
</feature>
<feature type="compositionally biased region" description="Polar residues" evidence="2">
    <location>
        <begin position="1472"/>
        <end position="1482"/>
    </location>
</feature>
<feature type="compositionally biased region" description="Low complexity" evidence="2">
    <location>
        <begin position="591"/>
        <end position="602"/>
    </location>
</feature>
<feature type="region of interest" description="Disordered" evidence="2">
    <location>
        <begin position="633"/>
        <end position="738"/>
    </location>
</feature>
<evidence type="ECO:0000313" key="7">
    <source>
        <dbReference type="Ensembl" id="ENSNVIP00000012412.1"/>
    </source>
</evidence>
<sequence length="2629" mass="286494">MSIYDINRGQDYVENSGGILGENELRPSSQLHSLLEKTEPGFISEKIFETVSLSSDSLFQRAVSILHTSYLDSASEHGFQYSQVTLVKNDIFLNEYKTFYQEKKASNYTQEELQETYGFLLFETENQAKSVCERGLCVGYSTITTLGDPAKGVYISKYSDYLHARPWYHGKSGYVVIFNLIKYYLYEVSGSSVTERPRQVCPYIIVAFQYREPKRMAASAHKSIFELSENALSSSWQGKLIVQGCLLCDITLWSSDGTAVPTQLPRELDFKYVMKVSSLKKKLPEAAFRKQNYLEQKVCCRDLCFRTYEVELANKCGGKVDKLTEYIKNKELAIIKCLEDSGLFILFTSSALIPETNFRDEQMGLCGLHLSHPSLPAGLRELKVEDDISSKVTPIIPALNCALLEAKKSFTEEGVCPNTLVKRSFQELFKADKGPPLTAASQDGIQETAFFGQLSNGFDLVPPAEKCPLQSLTQLKSYFSDPSGYVLDVSAALDFLTEHPQSPCISDGACDAGFSLVTTPDPELLDSEVEVRKETETKKNPEEMFKARRGSLVPLSAASNLRVQPKRKASTPPAVQSKRVRLCRPFPKRNPAGASKGSSSPPTLKLVKGPLLPKRKRGADVLAAHFVRTTKLDRKNQDAPISNDAPVATNAKRARKQEKSPVETVPRPKPPVKKSPQKQRVNLVKGNQNPRIRKQPQPAKGEAGSQLPSEISSVGQEDVTSTEAALTEDSSVAPRDLPENSMVACDSQALNMLADLALSAATSAAPPSEPRRLPCSSESPQNDALLSKERSVRGTSDHEYHRGVKNKKGGLFPKPASEKKSSPASDCPVSQEEESLAPASPAPVAVPSALPEETLETHDASQSSFVAVEHSYALLLVEHSKRYLQQRGIPSPAFAKNGPKGPEAGTPVGKVMPFRHQQSTSPLQKLCEDPALKHRGRLLSSSLRDSRCSHTVFSCDGSYKVTFRCDTEYVFSLDSKYTNNPLEKTVIRALHGPWNTDLPDNVEEVKLLLHMWVALFYSNQNKVLRSSRKVVEHSNPAKYVSINSTLESFEFSEIEESSSGERYSVDPLLETSEPPRGHAANVSFPDTDSLLPFMKPPPAGGLQFWVQNEQKDTFAREGHPDPPESQNFVYSCHNEIIGEEAERGPSDKLETSDLVLASIGSTQANGPAIPGEDKTFEPLDSTGATYNDTVTQTTFSRTYDGLGDPLVICQKSVYGALDSAGDVFHAAAQAEPSALQGLIRQSGPLSGHCQPALERKDDPEYVMINLEPVTFTFEKNTYVPVQTDVVNTGGEPTAFHPEWITPVSPAGSLRRPVSAFEKAQTQGLRNGPSPTVSTQKGTKYLCVASLSEEGPAEEMCALRKGLPVPSGRLVVAEALSSFEGSHDPAAGEETKPSPELFLHTPSLLGISAEEIIEPSQVKDAVSPAASAALGHGPARGRAPPAGGAADGSSEPVRGGRGLKSEQRNLESFRTACTKQTEQTGLSGSREEASLEFSDEDSDIDLSLTISPPTSPRGGVPAGGPGQAPAASLELQDATEEIIGPEAVTLLEDPEVDSANYTSMFPAMPEKSLESKERKGDSLQTVTLILSKETCALEIAEEVNVTSDFPFASLIEEVSPASSPDRQDPVEAAHPPRALSLCGLQLASTLGEGKDRFSRMESVNLALTEKEHSFVGPTYPVEQGNLRGVQQTQLCAEMPVLGSKHPERRDGCLTLPGELTEETGPGEHGEGFSVSEKLPFRAAELGQPAVAARYREDVKLSPEQPVPSGNPLQPISIQNRNFSSLVLETNEPPWSPTKMIENKSLVDTFVSTTAPSGTVNVAVKEQTSPESIGNHLFSGGVKTDEGLYLQAQSLSSCSAGGADTQTRGHSESPRLAFPSDGAALARCPRPTDTETGVQTQEISVVKMASLLKNSDAEATFHEEATDLGGVDSQSSATCPEDKPDTVHVLQDRAVCETKDLLDAGLFPMCVPADSYHKTAITGENTSREPCAPLVCGVSEEQTASQASGEGLRAEEDSGTVGRDVEVRVNSEIQYEPLSGESDQDSCGGCRNPKSEVESSCPLRCSQTKKEEDTSKDDYDSFPSLNNSDNEEWGYSPPAPGLETGTAPRRWLVGFKKEDRYVPSYIQIRDLHGIPRTYANFTVTKELTDTTRTLHSLRRHPNFTAKCGLLSSWTNTWQVADDLTQSTLDLEYLRFAHKLKQTVRKGGSRPCASSTGVFAKEAPLQTGPGALPLTSGRASPALPPASRSRSPLVVTVVQSGARRQSPRGRGHAAGSWDGSSSRRESGGRGGAPRADSERKRAASRHLNRLRYSSSFRESRNDIPLLLGECAEFNTVVATSRPALGPDGGRGGAPGEAFPRAASYEDLVADLCAGLRARLLSVVSQACRSPCRFYLVDTDDPSFSARTKSVLRKGGHTEIEPQHFCQAVHRENDTLLVIIRNEDTASRLHQIPFLLKLKHFPSVLFAGVDGPEDVLKHTYQELLQTGGFVVSDDKILETVTLAQLKDVVRTLEKLNRNGRWKWLLHHRENKKLREDARVDPVARRKNLTLKSCQSAGLIEPLPYHQCDCRAPPKAEHFKCLLNLQIQHVHTRFAVFLTEKPTVSREVFENSGILVTDVNNFIENVPKIAAPFKSSYW</sequence>
<feature type="region of interest" description="Disordered" evidence="2">
    <location>
        <begin position="1472"/>
        <end position="1525"/>
    </location>
</feature>
<protein>
    <submittedName>
        <fullName evidence="7">Transcription activation suppressor family member 2</fullName>
    </submittedName>
</protein>
<reference evidence="7" key="2">
    <citation type="submission" date="2025-09" db="UniProtKB">
        <authorList>
            <consortium name="Ensembl"/>
        </authorList>
    </citation>
    <scope>IDENTIFICATION</scope>
</reference>
<dbReference type="GO" id="GO:0005654">
    <property type="term" value="C:nucleoplasm"/>
    <property type="evidence" value="ECO:0007669"/>
    <property type="project" value="Ensembl"/>
</dbReference>
<evidence type="ECO:0000259" key="3">
    <source>
        <dbReference type="Pfam" id="PF12480"/>
    </source>
</evidence>
<dbReference type="InterPro" id="IPR022188">
    <property type="entry name" value="TASOR_DUF3715"/>
</dbReference>
<evidence type="ECO:0000259" key="6">
    <source>
        <dbReference type="Pfam" id="PF24630"/>
    </source>
</evidence>
<dbReference type="InterPro" id="IPR056243">
    <property type="entry name" value="TASOR_ab_dom"/>
</dbReference>
<feature type="region of interest" description="Disordered" evidence="2">
    <location>
        <begin position="2199"/>
        <end position="2297"/>
    </location>
</feature>
<feature type="compositionally biased region" description="Basic and acidic residues" evidence="2">
    <location>
        <begin position="2062"/>
        <end position="2073"/>
    </location>
</feature>
<evidence type="ECO:0000313" key="8">
    <source>
        <dbReference type="Proteomes" id="UP000694425"/>
    </source>
</evidence>
<feature type="domain" description="TASOR pseudo-PARP" evidence="4">
    <location>
        <begin position="102"/>
        <end position="182"/>
    </location>
</feature>
<proteinExistence type="inferred from homology"/>
<dbReference type="Pfam" id="PF23314">
    <property type="entry name" value="TASOR_alpha-beta"/>
    <property type="match status" value="1"/>
</dbReference>
<feature type="compositionally biased region" description="Basic and acidic residues" evidence="2">
    <location>
        <begin position="531"/>
        <end position="546"/>
    </location>
</feature>
<dbReference type="Pfam" id="PF12509">
    <property type="entry name" value="DUF3715"/>
    <property type="match status" value="3"/>
</dbReference>
<feature type="region of interest" description="Disordered" evidence="2">
    <location>
        <begin position="1417"/>
        <end position="1457"/>
    </location>
</feature>
<feature type="region of interest" description="Disordered" evidence="2">
    <location>
        <begin position="761"/>
        <end position="845"/>
    </location>
</feature>
<evidence type="ECO:0000259" key="4">
    <source>
        <dbReference type="Pfam" id="PF12509"/>
    </source>
</evidence>
<organism evidence="7 8">
    <name type="scientific">Neovison vison</name>
    <name type="common">American mink</name>
    <name type="synonym">Mustela vison</name>
    <dbReference type="NCBI Taxonomy" id="452646"/>
    <lineage>
        <taxon>Eukaryota</taxon>
        <taxon>Metazoa</taxon>
        <taxon>Chordata</taxon>
        <taxon>Craniata</taxon>
        <taxon>Vertebrata</taxon>
        <taxon>Euteleostomi</taxon>
        <taxon>Mammalia</taxon>
        <taxon>Eutheria</taxon>
        <taxon>Laurasiatheria</taxon>
        <taxon>Carnivora</taxon>
        <taxon>Caniformia</taxon>
        <taxon>Musteloidea</taxon>
        <taxon>Mustelidae</taxon>
        <taxon>Mustelinae</taxon>
        <taxon>Neogale</taxon>
    </lineage>
</organism>
<keyword evidence="8" id="KW-1185">Reference proteome</keyword>
<dbReference type="PANTHER" id="PTHR16207:SF10">
    <property type="entry name" value="PROTEIN TASOR 2"/>
    <property type="match status" value="1"/>
</dbReference>
<feature type="region of interest" description="Disordered" evidence="2">
    <location>
        <begin position="531"/>
        <end position="612"/>
    </location>
</feature>